<evidence type="ECO:0000313" key="10">
    <source>
        <dbReference type="Proteomes" id="UP000832011"/>
    </source>
</evidence>
<reference evidence="9 10" key="1">
    <citation type="journal article" date="2022" name="Res Sq">
        <title>Evolution of multicellular longitudinally dividing oral cavity symbionts (Neisseriaceae).</title>
        <authorList>
            <person name="Nyongesa S."/>
            <person name="Weber P."/>
            <person name="Bernet E."/>
            <person name="Pullido F."/>
            <person name="Nieckarz M."/>
            <person name="Delaby M."/>
            <person name="Nieves C."/>
            <person name="Viehboeck T."/>
            <person name="Krause N."/>
            <person name="Rivera-Millot A."/>
            <person name="Nakamura A."/>
            <person name="Vischer N."/>
            <person name="VanNieuwenhze M."/>
            <person name="Brun Y."/>
            <person name="Cava F."/>
            <person name="Bulgheresi S."/>
            <person name="Veyrier F."/>
        </authorList>
    </citation>
    <scope>NUCLEOTIDE SEQUENCE [LARGE SCALE GENOMIC DNA]</scope>
    <source>
        <strain evidence="9 10">SN4</strain>
    </source>
</reference>
<comment type="similarity">
    <text evidence="3">Belongs to the Nudix hydrolase family. NudK subfamily.</text>
</comment>
<dbReference type="InterPro" id="IPR015797">
    <property type="entry name" value="NUDIX_hydrolase-like_dom_sf"/>
</dbReference>
<protein>
    <recommendedName>
        <fullName evidence="4">GDP-mannose pyrophosphatase</fullName>
    </recommendedName>
    <alternativeName>
        <fullName evidence="6">GDP-mannose hydrolase</fullName>
    </alternativeName>
    <alternativeName>
        <fullName evidence="7">GDPMK</fullName>
    </alternativeName>
</protein>
<proteinExistence type="inferred from homology"/>
<organism evidence="9 10">
    <name type="scientific">Vitreoscilla massiliensis</name>
    <dbReference type="NCBI Taxonomy" id="1689272"/>
    <lineage>
        <taxon>Bacteria</taxon>
        <taxon>Pseudomonadati</taxon>
        <taxon>Pseudomonadota</taxon>
        <taxon>Betaproteobacteria</taxon>
        <taxon>Neisseriales</taxon>
        <taxon>Neisseriaceae</taxon>
        <taxon>Vitreoscilla</taxon>
    </lineage>
</organism>
<dbReference type="GO" id="GO:0016787">
    <property type="term" value="F:hydrolase activity"/>
    <property type="evidence" value="ECO:0007669"/>
    <property type="project" value="UniProtKB-KW"/>
</dbReference>
<evidence type="ECO:0000256" key="7">
    <source>
        <dbReference type="ARBA" id="ARBA00032272"/>
    </source>
</evidence>
<evidence type="ECO:0000256" key="6">
    <source>
        <dbReference type="ARBA" id="ARBA00032162"/>
    </source>
</evidence>
<keyword evidence="5 9" id="KW-0378">Hydrolase</keyword>
<dbReference type="InterPro" id="IPR000086">
    <property type="entry name" value="NUDIX_hydrolase_dom"/>
</dbReference>
<dbReference type="PROSITE" id="PS51462">
    <property type="entry name" value="NUDIX"/>
    <property type="match status" value="1"/>
</dbReference>
<evidence type="ECO:0000256" key="2">
    <source>
        <dbReference type="ARBA" id="ARBA00001946"/>
    </source>
</evidence>
<evidence type="ECO:0000313" key="9">
    <source>
        <dbReference type="EMBL" id="UOO89271.1"/>
    </source>
</evidence>
<keyword evidence="10" id="KW-1185">Reference proteome</keyword>
<feature type="domain" description="Nudix hydrolase" evidence="8">
    <location>
        <begin position="39"/>
        <end position="170"/>
    </location>
</feature>
<dbReference type="SUPFAM" id="SSF55811">
    <property type="entry name" value="Nudix"/>
    <property type="match status" value="1"/>
</dbReference>
<comment type="catalytic activity">
    <reaction evidence="1">
        <text>GDP-alpha-D-mannose + H2O = alpha-D-mannose 1-phosphate + GMP + 2 H(+)</text>
        <dbReference type="Rhea" id="RHEA:27978"/>
        <dbReference type="ChEBI" id="CHEBI:15377"/>
        <dbReference type="ChEBI" id="CHEBI:15378"/>
        <dbReference type="ChEBI" id="CHEBI:57527"/>
        <dbReference type="ChEBI" id="CHEBI:58115"/>
        <dbReference type="ChEBI" id="CHEBI:58409"/>
    </reaction>
</comment>
<dbReference type="PANTHER" id="PTHR11839">
    <property type="entry name" value="UDP/ADP-SUGAR PYROPHOSPHATASE"/>
    <property type="match status" value="1"/>
</dbReference>
<dbReference type="RefSeq" id="WP_058356971.1">
    <property type="nucleotide sequence ID" value="NZ_CABKVG010000010.1"/>
</dbReference>
<evidence type="ECO:0000256" key="5">
    <source>
        <dbReference type="ARBA" id="ARBA00022801"/>
    </source>
</evidence>
<evidence type="ECO:0000256" key="4">
    <source>
        <dbReference type="ARBA" id="ARBA00016377"/>
    </source>
</evidence>
<comment type="cofactor">
    <cofactor evidence="2">
        <name>Mg(2+)</name>
        <dbReference type="ChEBI" id="CHEBI:18420"/>
    </cofactor>
</comment>
<name>A0ABY4E1P7_9NEIS</name>
<gene>
    <name evidence="9" type="ORF">LVJ82_17795</name>
</gene>
<sequence>MSLIESPLSSQAIFDGHIIKVSVDSVTLPNGKTATREVVRHPGAVAVLAVTEANEVILVRQYRYACGTELLEIPAGKLDIVGEDPVHCAYRELAEETPYTAQSMRLIHTFYTAAGFCDEKMYLYVADGIVKNSTVAADEDEFVELVTMSREQVQAALANNHIHDGKTLVALYHWLAQA</sequence>
<accession>A0ABY4E1P7</accession>
<dbReference type="EMBL" id="CP091511">
    <property type="protein sequence ID" value="UOO89271.1"/>
    <property type="molecule type" value="Genomic_DNA"/>
</dbReference>
<dbReference type="Proteomes" id="UP000832011">
    <property type="component" value="Chromosome"/>
</dbReference>
<evidence type="ECO:0000256" key="1">
    <source>
        <dbReference type="ARBA" id="ARBA00000847"/>
    </source>
</evidence>
<dbReference type="CDD" id="cd03424">
    <property type="entry name" value="NUDIX_ADPRase_Nudt5_UGPPase_Nudt14"/>
    <property type="match status" value="1"/>
</dbReference>
<dbReference type="Gene3D" id="3.90.79.10">
    <property type="entry name" value="Nucleoside Triphosphate Pyrophosphohydrolase"/>
    <property type="match status" value="1"/>
</dbReference>
<evidence type="ECO:0000256" key="3">
    <source>
        <dbReference type="ARBA" id="ARBA00007275"/>
    </source>
</evidence>
<dbReference type="Pfam" id="PF00293">
    <property type="entry name" value="NUDIX"/>
    <property type="match status" value="1"/>
</dbReference>
<dbReference type="PANTHER" id="PTHR11839:SF18">
    <property type="entry name" value="NUDIX HYDROLASE DOMAIN-CONTAINING PROTEIN"/>
    <property type="match status" value="1"/>
</dbReference>
<evidence type="ECO:0000259" key="8">
    <source>
        <dbReference type="PROSITE" id="PS51462"/>
    </source>
</evidence>